<dbReference type="Pfam" id="PF14703">
    <property type="entry name" value="PHM7_cyt"/>
    <property type="match status" value="1"/>
</dbReference>
<sequence>MAGTTEDNSVSQFVSTLIPTFVLAAVFYLTFIRIRKKQQRVYEPRNVVETVSPDLKPGESPAGFFGWVSFLLHKPEVYIIQQAGVDGYFFIRFLFEFAAICFIGCCILWPILFPVNATGGNGQEGLNILSYANVRNKNRFFAQIFLSWVFFGAVLFLIYRELVYYTTFRHALQTTPLYDSLLSSRTLLLTEVPEDLLKEDELRGYFPTATNVWYARDYTELTKKVKERNKLTNKYEGTLNKTLTKAVKIRNKALKKNKEPPLPADDLDKYLKDGKKRPTHKLKFLIGKKVDTLTYSPKRLGELNTEIKKDQAQHNANTQIPSVFIEFPTQLELQKAYQAIPYNKELKCARSFTGLTPDDVIWENLPLTPTKRRVKKIIANTVLTLMIIFWCIPVAVVGAISNITFLIKVAPWLEFINNMPSKLKGIITGLLPVVALSILMSLVPPFIKKLGKVSGCITIQQVESYCQAWFYAFEAVHVFLVVALCSSSVSAVPDIMENPSSLMPLLAQQLPKSANFYIAYLCLRGLAISAGLLVQIVALILAQFLGKILDGTPRAKWNRWNTLGQPFWSVIYPPYQLLCVIAFAYSILAPLVLGFTVVTFVLIYCAYMYLLVHVLQPNKTDARGRNYPNALLQLFVGLYLAEICLTAMFVFGKNWAAVALEGIMIAVTALCHIYYKWKFLPLWDVVPVSAIRYAAGDATYQYPMHDQGRKEIKIEGENYWQGGNQLGLTGDHDQQVLPNLHDKETLETGSDSINDGTYSQSKVITNSTQPTNRNTIPDETTLGSGIRTTKPRGSAFSRFFKPKLQSFDFVRDHMPEPYFNYIEYNPDFIRNPYDDPVVKDEEPHIWIARDDMGLSEIEKNKALENGVDVSNDNAIYNEEGTLIYTGAPPSYEEALKV</sequence>
<dbReference type="GO" id="GO:0005886">
    <property type="term" value="C:plasma membrane"/>
    <property type="evidence" value="ECO:0007669"/>
    <property type="project" value="TreeGrafter"/>
</dbReference>
<accession>A0A0V1PVS1</accession>
<keyword evidence="6 8" id="KW-0472">Membrane</keyword>
<feature type="transmembrane region" description="Helical" evidence="8">
    <location>
        <begin position="140"/>
        <end position="159"/>
    </location>
</feature>
<dbReference type="PANTHER" id="PTHR13018:SF139">
    <property type="entry name" value="PHOSPHATE METABOLISM PROTEIN 7"/>
    <property type="match status" value="1"/>
</dbReference>
<dbReference type="AlphaFoldDB" id="A0A0V1PVS1"/>
<feature type="transmembrane region" description="Helical" evidence="8">
    <location>
        <begin position="631"/>
        <end position="651"/>
    </location>
</feature>
<dbReference type="InterPro" id="IPR003864">
    <property type="entry name" value="CSC1/OSCA1-like_7TM"/>
</dbReference>
<reference evidence="13 14" key="1">
    <citation type="submission" date="2015-11" db="EMBL/GenBank/DDBJ databases">
        <title>The genome of Debaryomyces fabryi.</title>
        <authorList>
            <person name="Tafer H."/>
            <person name="Lopandic K."/>
        </authorList>
    </citation>
    <scope>NUCLEOTIDE SEQUENCE [LARGE SCALE GENOMIC DNA]</scope>
    <source>
        <strain evidence="13 14">CBS 789</strain>
    </source>
</reference>
<keyword evidence="5 8" id="KW-1133">Transmembrane helix</keyword>
<comment type="caution">
    <text evidence="13">The sequence shown here is derived from an EMBL/GenBank/DDBJ whole genome shotgun (WGS) entry which is preliminary data.</text>
</comment>
<comment type="subcellular location">
    <subcellularLocation>
        <location evidence="1">Membrane</location>
        <topology evidence="1">Multi-pass membrane protein</topology>
    </subcellularLocation>
</comment>
<feature type="transmembrane region" description="Helical" evidence="8">
    <location>
        <begin position="657"/>
        <end position="675"/>
    </location>
</feature>
<evidence type="ECO:0000256" key="6">
    <source>
        <dbReference type="ARBA" id="ARBA00023136"/>
    </source>
</evidence>
<feature type="compositionally biased region" description="Polar residues" evidence="7">
    <location>
        <begin position="767"/>
        <end position="787"/>
    </location>
</feature>
<feature type="transmembrane region" description="Helical" evidence="8">
    <location>
        <begin position="89"/>
        <end position="112"/>
    </location>
</feature>
<evidence type="ECO:0000256" key="4">
    <source>
        <dbReference type="ARBA" id="ARBA00022692"/>
    </source>
</evidence>
<dbReference type="InterPro" id="IPR032880">
    <property type="entry name" value="CSC1/OSCA1-like_N"/>
</dbReference>
<feature type="transmembrane region" description="Helical" evidence="8">
    <location>
        <begin position="516"/>
        <end position="545"/>
    </location>
</feature>
<feature type="domain" description="CSC1/OSCA1-like 7TM region" evidence="9">
    <location>
        <begin position="375"/>
        <end position="649"/>
    </location>
</feature>
<evidence type="ECO:0000256" key="8">
    <source>
        <dbReference type="SAM" id="Phobius"/>
    </source>
</evidence>
<evidence type="ECO:0000313" key="14">
    <source>
        <dbReference type="Proteomes" id="UP000054251"/>
    </source>
</evidence>
<dbReference type="InterPro" id="IPR022257">
    <property type="entry name" value="PHM7_ext"/>
</dbReference>
<dbReference type="Pfam" id="PF12621">
    <property type="entry name" value="PHM7_ext"/>
    <property type="match status" value="1"/>
</dbReference>
<dbReference type="InterPro" id="IPR045122">
    <property type="entry name" value="Csc1-like"/>
</dbReference>
<evidence type="ECO:0000259" key="12">
    <source>
        <dbReference type="Pfam" id="PF14703"/>
    </source>
</evidence>
<feature type="transmembrane region" description="Helical" evidence="8">
    <location>
        <begin position="426"/>
        <end position="447"/>
    </location>
</feature>
<feature type="region of interest" description="Disordered" evidence="7">
    <location>
        <begin position="767"/>
        <end position="788"/>
    </location>
</feature>
<comment type="similarity">
    <text evidence="2">Belongs to the CSC1 (TC 1.A.17) family.</text>
</comment>
<evidence type="ECO:0000259" key="9">
    <source>
        <dbReference type="Pfam" id="PF02714"/>
    </source>
</evidence>
<evidence type="ECO:0000256" key="7">
    <source>
        <dbReference type="SAM" id="MobiDB-lite"/>
    </source>
</evidence>
<dbReference type="InterPro" id="IPR027815">
    <property type="entry name" value="CSC1/OSCA1-like_cyt"/>
</dbReference>
<feature type="transmembrane region" description="Helical" evidence="8">
    <location>
        <begin position="12"/>
        <end position="31"/>
    </location>
</feature>
<feature type="transmembrane region" description="Helical" evidence="8">
    <location>
        <begin position="468"/>
        <end position="496"/>
    </location>
</feature>
<evidence type="ECO:0000259" key="10">
    <source>
        <dbReference type="Pfam" id="PF12621"/>
    </source>
</evidence>
<evidence type="ECO:0000256" key="2">
    <source>
        <dbReference type="ARBA" id="ARBA00007779"/>
    </source>
</evidence>
<feature type="transmembrane region" description="Helical" evidence="8">
    <location>
        <begin position="566"/>
        <end position="585"/>
    </location>
</feature>
<dbReference type="GO" id="GO:0005227">
    <property type="term" value="F:calcium-activated cation channel activity"/>
    <property type="evidence" value="ECO:0007669"/>
    <property type="project" value="InterPro"/>
</dbReference>
<dbReference type="RefSeq" id="XP_015466467.1">
    <property type="nucleotide sequence ID" value="XM_015612710.1"/>
</dbReference>
<protein>
    <submittedName>
        <fullName evidence="13">Uncharacterized protein</fullName>
    </submittedName>
</protein>
<feature type="transmembrane region" description="Helical" evidence="8">
    <location>
        <begin position="382"/>
        <end position="406"/>
    </location>
</feature>
<evidence type="ECO:0000259" key="11">
    <source>
        <dbReference type="Pfam" id="PF13967"/>
    </source>
</evidence>
<feature type="domain" description="CSC1/OSCA1-like N-terminal transmembrane" evidence="11">
    <location>
        <begin position="12"/>
        <end position="161"/>
    </location>
</feature>
<keyword evidence="14" id="KW-1185">Reference proteome</keyword>
<gene>
    <name evidence="13" type="ORF">AC631_03881</name>
</gene>
<evidence type="ECO:0000256" key="3">
    <source>
        <dbReference type="ARBA" id="ARBA00022448"/>
    </source>
</evidence>
<feature type="transmembrane region" description="Helical" evidence="8">
    <location>
        <begin position="591"/>
        <end position="610"/>
    </location>
</feature>
<organism evidence="13 14">
    <name type="scientific">Debaryomyces fabryi</name>
    <dbReference type="NCBI Taxonomy" id="58627"/>
    <lineage>
        <taxon>Eukaryota</taxon>
        <taxon>Fungi</taxon>
        <taxon>Dikarya</taxon>
        <taxon>Ascomycota</taxon>
        <taxon>Saccharomycotina</taxon>
        <taxon>Pichiomycetes</taxon>
        <taxon>Debaryomycetaceae</taxon>
        <taxon>Debaryomyces</taxon>
    </lineage>
</organism>
<dbReference type="Proteomes" id="UP000054251">
    <property type="component" value="Unassembled WGS sequence"/>
</dbReference>
<feature type="domain" description="CSC1/OSCA1-like cytosolic" evidence="12">
    <location>
        <begin position="184"/>
        <end position="364"/>
    </location>
</feature>
<dbReference type="OrthoDB" id="1076608at2759"/>
<dbReference type="Pfam" id="PF02714">
    <property type="entry name" value="RSN1_7TM"/>
    <property type="match status" value="1"/>
</dbReference>
<name>A0A0V1PVS1_9ASCO</name>
<dbReference type="GeneID" id="26840890"/>
<evidence type="ECO:0000313" key="13">
    <source>
        <dbReference type="EMBL" id="KSA00365.1"/>
    </source>
</evidence>
<keyword evidence="3" id="KW-0813">Transport</keyword>
<proteinExistence type="inferred from homology"/>
<keyword evidence="4 8" id="KW-0812">Transmembrane</keyword>
<evidence type="ECO:0000256" key="5">
    <source>
        <dbReference type="ARBA" id="ARBA00022989"/>
    </source>
</evidence>
<dbReference type="EMBL" id="LMYN01000091">
    <property type="protein sequence ID" value="KSA00365.1"/>
    <property type="molecule type" value="Genomic_DNA"/>
</dbReference>
<dbReference type="Pfam" id="PF13967">
    <property type="entry name" value="RSN1_TM"/>
    <property type="match status" value="1"/>
</dbReference>
<feature type="domain" description="10TM putative phosphate transporter extracellular tail" evidence="10">
    <location>
        <begin position="799"/>
        <end position="889"/>
    </location>
</feature>
<evidence type="ECO:0000256" key="1">
    <source>
        <dbReference type="ARBA" id="ARBA00004141"/>
    </source>
</evidence>
<dbReference type="PANTHER" id="PTHR13018">
    <property type="entry name" value="PROBABLE MEMBRANE PROTEIN DUF221-RELATED"/>
    <property type="match status" value="1"/>
</dbReference>